<dbReference type="PRINTS" id="PR00360">
    <property type="entry name" value="C2DOMAIN"/>
</dbReference>
<dbReference type="GO" id="GO:0017158">
    <property type="term" value="P:regulation of calcium ion-dependent exocytosis"/>
    <property type="evidence" value="ECO:0007669"/>
    <property type="project" value="TreeGrafter"/>
</dbReference>
<feature type="domain" description="RabBD" evidence="12">
    <location>
        <begin position="87"/>
        <end position="209"/>
    </location>
</feature>
<evidence type="ECO:0000259" key="11">
    <source>
        <dbReference type="PROSITE" id="PS50178"/>
    </source>
</evidence>
<organism evidence="13 14">
    <name type="scientific">Cylicocyclus nassatus</name>
    <name type="common">Nematode worm</name>
    <dbReference type="NCBI Taxonomy" id="53992"/>
    <lineage>
        <taxon>Eukaryota</taxon>
        <taxon>Metazoa</taxon>
        <taxon>Ecdysozoa</taxon>
        <taxon>Nematoda</taxon>
        <taxon>Chromadorea</taxon>
        <taxon>Rhabditida</taxon>
        <taxon>Rhabditina</taxon>
        <taxon>Rhabditomorpha</taxon>
        <taxon>Strongyloidea</taxon>
        <taxon>Strongylidae</taxon>
        <taxon>Cylicocyclus</taxon>
    </lineage>
</organism>
<feature type="compositionally biased region" description="Polar residues" evidence="9">
    <location>
        <begin position="471"/>
        <end position="491"/>
    </location>
</feature>
<gene>
    <name evidence="13" type="ORF">CYNAS_LOCUS11736</name>
</gene>
<dbReference type="PRINTS" id="PR00399">
    <property type="entry name" value="SYNAPTOTAGMN"/>
</dbReference>
<dbReference type="GO" id="GO:0006887">
    <property type="term" value="P:exocytosis"/>
    <property type="evidence" value="ECO:0007669"/>
    <property type="project" value="TreeGrafter"/>
</dbReference>
<accession>A0AA36GX91</accession>
<keyword evidence="6" id="KW-0770">Synapse</keyword>
<feature type="region of interest" description="Disordered" evidence="9">
    <location>
        <begin position="243"/>
        <end position="311"/>
    </location>
</feature>
<dbReference type="GO" id="GO:0016020">
    <property type="term" value="C:membrane"/>
    <property type="evidence" value="ECO:0007669"/>
    <property type="project" value="InterPro"/>
</dbReference>
<sequence>MPDDEPDPSKAVLLNLDIPKVSNRLRKLSQAFFNAQHGDQVDLMNDWEIGGTQNKWVCPSDRHLQLRAQLKSGWSVRTATARSPTNSKGNTGITEAEQEHIKQVLAKAEASRMKEQQRLGKMVDRLEKMRRRATGNGVTHCLLCHTEFGLLASKSYAAMCVDCRKYVCQRNCGVETLDSQRGEVVFLCKICSEAREVLWKKSGAWFYKEMPDFVRPEAMPANGSIVSPAQNKPSWGSLAGPSAPIPAGRRCLPPTPNERTKSPRPRIQPSWVKEKVMSSMSVDEEDRSSSESEFAQSGVVRRSHKSTMASRREENLARFALHATHISDSEEESSPESRASTRSTSPRRSLATPSSYDSTHNQTVQPTHPEDARSIDSGVVQSDHSNPQQALTLSVSSLAPFSSSTTNSDAPPTRRISQTEFPIMETRVAQSASRSSLALTTPPPIPPRVSPAPTESRASPAPSVEAMSRKISISSAASTKRAGTSNDSMNAIESAKPQPPPRTESPTASFMSSPDDDSKSRTRRRAIVTRFNSAKPHLTAQESVPEENTPPTVAMSQSTPDDLALEAMAATAATATAEPGSPPVRRSMRMFLLSCLLPARDRTLGSIQFTVYYNQQEKKLTIHLIRAKNLKAMDSNGFSDPYVKLHLLPGNAKATKLTSKTIEKTLNPEWNEELHYYGVTEEDKQRKTLRITVLDRDRIGSDFLGETRIALKKLPMNTLKKFNLYLEHAIPVQQTRQEEESTRGKILVGLQYNIQQGSLFVTIKRCAELLGMDSTGFSDPYCKVSLTPVTSKNHRLRTSIKKRTLNPEFNETLTFIVPFKDLPKKTLQIGVYDHDLGKHDDYIGGIVLSASAKDDRGKQWINCIENPGRTFEVWHHLELDS</sequence>
<feature type="compositionally biased region" description="Low complexity" evidence="9">
    <location>
        <begin position="336"/>
        <end position="355"/>
    </location>
</feature>
<dbReference type="PANTHER" id="PTHR45729:SF6">
    <property type="entry name" value="RABPHILIN, ISOFORM A"/>
    <property type="match status" value="1"/>
</dbReference>
<dbReference type="Gene3D" id="2.60.40.150">
    <property type="entry name" value="C2 domain"/>
    <property type="match status" value="2"/>
</dbReference>
<evidence type="ECO:0000256" key="2">
    <source>
        <dbReference type="ARBA" id="ARBA00022737"/>
    </source>
</evidence>
<dbReference type="Pfam" id="PF02318">
    <property type="entry name" value="FYVE_2"/>
    <property type="match status" value="1"/>
</dbReference>
<feature type="compositionally biased region" description="Polar residues" evidence="9">
    <location>
        <begin position="379"/>
        <end position="391"/>
    </location>
</feature>
<evidence type="ECO:0000313" key="14">
    <source>
        <dbReference type="Proteomes" id="UP001176961"/>
    </source>
</evidence>
<dbReference type="GO" id="GO:0006886">
    <property type="term" value="P:intracellular protein transport"/>
    <property type="evidence" value="ECO:0007669"/>
    <property type="project" value="InterPro"/>
</dbReference>
<dbReference type="GO" id="GO:0008270">
    <property type="term" value="F:zinc ion binding"/>
    <property type="evidence" value="ECO:0007669"/>
    <property type="project" value="UniProtKB-KW"/>
</dbReference>
<comment type="caution">
    <text evidence="13">The sequence shown here is derived from an EMBL/GenBank/DDBJ whole genome shotgun (WGS) entry which is preliminary data.</text>
</comment>
<evidence type="ECO:0000256" key="4">
    <source>
        <dbReference type="ARBA" id="ARBA00022833"/>
    </source>
</evidence>
<dbReference type="GO" id="GO:0098793">
    <property type="term" value="C:presynapse"/>
    <property type="evidence" value="ECO:0007669"/>
    <property type="project" value="GOC"/>
</dbReference>
<dbReference type="InterPro" id="IPR013083">
    <property type="entry name" value="Znf_RING/FYVE/PHD"/>
</dbReference>
<keyword evidence="1" id="KW-0479">Metal-binding</keyword>
<proteinExistence type="predicted"/>
<dbReference type="Gene3D" id="3.30.40.10">
    <property type="entry name" value="Zinc/RING finger domain, C3HC4 (zinc finger)"/>
    <property type="match status" value="1"/>
</dbReference>
<feature type="compositionally biased region" description="Pro residues" evidence="9">
    <location>
        <begin position="441"/>
        <end position="450"/>
    </location>
</feature>
<evidence type="ECO:0000256" key="9">
    <source>
        <dbReference type="SAM" id="MobiDB-lite"/>
    </source>
</evidence>
<name>A0AA36GX91_CYLNA</name>
<dbReference type="GO" id="GO:0061669">
    <property type="term" value="P:spontaneous neurotransmitter secretion"/>
    <property type="evidence" value="ECO:0007669"/>
    <property type="project" value="TreeGrafter"/>
</dbReference>
<evidence type="ECO:0000256" key="7">
    <source>
        <dbReference type="ARBA" id="ARBA00034103"/>
    </source>
</evidence>
<feature type="domain" description="FYVE-type" evidence="11">
    <location>
        <begin position="135"/>
        <end position="196"/>
    </location>
</feature>
<evidence type="ECO:0008006" key="15">
    <source>
        <dbReference type="Google" id="ProtNLM"/>
    </source>
</evidence>
<evidence type="ECO:0000256" key="6">
    <source>
        <dbReference type="ARBA" id="ARBA00023018"/>
    </source>
</evidence>
<dbReference type="SMART" id="SM00239">
    <property type="entry name" value="C2"/>
    <property type="match status" value="2"/>
</dbReference>
<dbReference type="PANTHER" id="PTHR45729">
    <property type="entry name" value="RABPHILIN, ISOFORM A"/>
    <property type="match status" value="1"/>
</dbReference>
<evidence type="ECO:0000259" key="10">
    <source>
        <dbReference type="PROSITE" id="PS50004"/>
    </source>
</evidence>
<dbReference type="InterPro" id="IPR035892">
    <property type="entry name" value="C2_domain_sf"/>
</dbReference>
<evidence type="ECO:0000256" key="3">
    <source>
        <dbReference type="ARBA" id="ARBA00022771"/>
    </source>
</evidence>
<dbReference type="PROSITE" id="PS50004">
    <property type="entry name" value="C2"/>
    <property type="match status" value="2"/>
</dbReference>
<keyword evidence="4" id="KW-0862">Zinc</keyword>
<feature type="domain" description="C2" evidence="10">
    <location>
        <begin position="742"/>
        <end position="875"/>
    </location>
</feature>
<keyword evidence="3 8" id="KW-0863">Zinc-finger</keyword>
<dbReference type="InterPro" id="IPR011011">
    <property type="entry name" value="Znf_FYVE_PHD"/>
</dbReference>
<evidence type="ECO:0000313" key="13">
    <source>
        <dbReference type="EMBL" id="CAJ0599753.1"/>
    </source>
</evidence>
<evidence type="ECO:0000256" key="1">
    <source>
        <dbReference type="ARBA" id="ARBA00022723"/>
    </source>
</evidence>
<dbReference type="InterPro" id="IPR043566">
    <property type="entry name" value="Rabphilin/DOC2/Noc2"/>
</dbReference>
<dbReference type="CDD" id="cd08384">
    <property type="entry name" value="C2B_Rabphilin_Doc2"/>
    <property type="match status" value="1"/>
</dbReference>
<feature type="compositionally biased region" description="Low complexity" evidence="9">
    <location>
        <begin position="392"/>
        <end position="408"/>
    </location>
</feature>
<dbReference type="InterPro" id="IPR001565">
    <property type="entry name" value="Synaptotagmin"/>
</dbReference>
<dbReference type="InterPro" id="IPR047022">
    <property type="entry name" value="Rabphilin_Doc2_C2A"/>
</dbReference>
<dbReference type="InterPro" id="IPR010911">
    <property type="entry name" value="Rab_BD"/>
</dbReference>
<feature type="domain" description="C2" evidence="10">
    <location>
        <begin position="603"/>
        <end position="726"/>
    </location>
</feature>
<evidence type="ECO:0000256" key="5">
    <source>
        <dbReference type="ARBA" id="ARBA00022837"/>
    </source>
</evidence>
<dbReference type="Pfam" id="PF00168">
    <property type="entry name" value="C2"/>
    <property type="match status" value="2"/>
</dbReference>
<reference evidence="13" key="1">
    <citation type="submission" date="2023-07" db="EMBL/GenBank/DDBJ databases">
        <authorList>
            <consortium name="CYATHOMIX"/>
        </authorList>
    </citation>
    <scope>NUCLEOTIDE SEQUENCE</scope>
    <source>
        <strain evidence="13">N/A</strain>
    </source>
</reference>
<dbReference type="PROSITE" id="PS50178">
    <property type="entry name" value="ZF_FYVE"/>
    <property type="match status" value="1"/>
</dbReference>
<dbReference type="SUPFAM" id="SSF49562">
    <property type="entry name" value="C2 domain (Calcium/lipid-binding domain, CaLB)"/>
    <property type="match status" value="2"/>
</dbReference>
<keyword evidence="5" id="KW-0106">Calcium</keyword>
<dbReference type="GO" id="GO:0031267">
    <property type="term" value="F:small GTPase binding"/>
    <property type="evidence" value="ECO:0007669"/>
    <property type="project" value="InterPro"/>
</dbReference>
<dbReference type="SUPFAM" id="SSF57903">
    <property type="entry name" value="FYVE/PHD zinc finger"/>
    <property type="match status" value="1"/>
</dbReference>
<keyword evidence="2" id="KW-0677">Repeat</keyword>
<dbReference type="PROSITE" id="PS50916">
    <property type="entry name" value="RABBD"/>
    <property type="match status" value="1"/>
</dbReference>
<evidence type="ECO:0000256" key="8">
    <source>
        <dbReference type="PROSITE-ProRule" id="PRU00091"/>
    </source>
</evidence>
<feature type="compositionally biased region" description="Polar residues" evidence="9">
    <location>
        <begin position="428"/>
        <end position="439"/>
    </location>
</feature>
<dbReference type="EMBL" id="CATQJL010000223">
    <property type="protein sequence ID" value="CAJ0599753.1"/>
    <property type="molecule type" value="Genomic_DNA"/>
</dbReference>
<protein>
    <recommendedName>
        <fullName evidence="15">Rabphilin-3A</fullName>
    </recommendedName>
</protein>
<keyword evidence="14" id="KW-1185">Reference proteome</keyword>
<comment type="subcellular location">
    <subcellularLocation>
        <location evidence="7">Synapse</location>
    </subcellularLocation>
</comment>
<dbReference type="InterPro" id="IPR041282">
    <property type="entry name" value="FYVE_2"/>
</dbReference>
<dbReference type="Proteomes" id="UP001176961">
    <property type="component" value="Unassembled WGS sequence"/>
</dbReference>
<evidence type="ECO:0000259" key="12">
    <source>
        <dbReference type="PROSITE" id="PS50916"/>
    </source>
</evidence>
<dbReference type="AlphaFoldDB" id="A0AA36GX91"/>
<feature type="compositionally biased region" description="Polar residues" evidence="9">
    <location>
        <begin position="356"/>
        <end position="366"/>
    </location>
</feature>
<dbReference type="CDD" id="cd04035">
    <property type="entry name" value="C2A_Rabphilin_Doc2"/>
    <property type="match status" value="1"/>
</dbReference>
<feature type="region of interest" description="Disordered" evidence="9">
    <location>
        <begin position="324"/>
        <end position="557"/>
    </location>
</feature>
<dbReference type="InterPro" id="IPR017455">
    <property type="entry name" value="Znf_FYVE-rel"/>
</dbReference>
<dbReference type="InterPro" id="IPR000008">
    <property type="entry name" value="C2_dom"/>
</dbReference>